<dbReference type="SUPFAM" id="SSF56281">
    <property type="entry name" value="Metallo-hydrolase/oxidoreductase"/>
    <property type="match status" value="1"/>
</dbReference>
<dbReference type="Gene3D" id="3.60.15.10">
    <property type="entry name" value="Ribonuclease Z/Hydroxyacylglutathione hydrolase-like"/>
    <property type="match status" value="1"/>
</dbReference>
<dbReference type="InterPro" id="IPR036866">
    <property type="entry name" value="RibonucZ/Hydroxyglut_hydro"/>
</dbReference>
<proteinExistence type="predicted"/>
<organism evidence="3 4">
    <name type="scientific">Flagellimonas hymeniacidonis</name>
    <dbReference type="NCBI Taxonomy" id="2603628"/>
    <lineage>
        <taxon>Bacteria</taxon>
        <taxon>Pseudomonadati</taxon>
        <taxon>Bacteroidota</taxon>
        <taxon>Flavobacteriia</taxon>
        <taxon>Flavobacteriales</taxon>
        <taxon>Flavobacteriaceae</taxon>
        <taxon>Flagellimonas</taxon>
    </lineage>
</organism>
<keyword evidence="1" id="KW-0812">Transmembrane</keyword>
<keyword evidence="4" id="KW-1185">Reference proteome</keyword>
<evidence type="ECO:0000259" key="2">
    <source>
        <dbReference type="Pfam" id="PF12706"/>
    </source>
</evidence>
<protein>
    <submittedName>
        <fullName evidence="3">MBL fold metallo-hydrolase</fullName>
    </submittedName>
</protein>
<comment type="caution">
    <text evidence="3">The sequence shown here is derived from an EMBL/GenBank/DDBJ whole genome shotgun (WGS) entry which is preliminary data.</text>
</comment>
<name>A0A5C8V1R6_9FLAO</name>
<sequence>MNNSIELRTVKKYLKKVLVTIVFLIAALVIAYLLFVNFYPSFGGNVSKELQKQYAKSPNYRDGKFVNIKDVPKDLSFGETVKLAYKFFTTKVPEGRPKQDLKVIKLDSSDVASFKNNTRLIWYGHSAFLLQIESKNILIDPMFGKVAAPHPLLGGDRFNKEIPLEIEKLPRIEAVLISHDHYDHLDYESIGKLKDKVAMFYTPLGVGVHLEKWGIKKERIVELDWWQEAKLDGLLFACTPAQHFSGRKFGNEQSTLWSSWVIVSSKESIFFSGDSGYGSHFKTIGEKYGPFDFAMMECGQYNAMWPDIHMFPEETAQAGKDVNAKVVMPIHWSGFKLALHSWRDPIERVVKKGAELGIPIATPKIGEVIKPSDSLQTYEVWWK</sequence>
<keyword evidence="3" id="KW-0378">Hydrolase</keyword>
<keyword evidence="1" id="KW-0472">Membrane</keyword>
<dbReference type="PANTHER" id="PTHR15032">
    <property type="entry name" value="N-ACYL-PHOSPHATIDYLETHANOLAMINE-HYDROLYZING PHOSPHOLIPASE D"/>
    <property type="match status" value="1"/>
</dbReference>
<reference evidence="3 4" key="1">
    <citation type="submission" date="2019-08" db="EMBL/GenBank/DDBJ databases">
        <title>Professor.</title>
        <authorList>
            <person name="Park J.S."/>
        </authorList>
    </citation>
    <scope>NUCLEOTIDE SEQUENCE [LARGE SCALE GENOMIC DNA]</scope>
    <source>
        <strain evidence="3 4">176CP5-101</strain>
    </source>
</reference>
<evidence type="ECO:0000313" key="4">
    <source>
        <dbReference type="Proteomes" id="UP000321456"/>
    </source>
</evidence>
<dbReference type="Proteomes" id="UP000321456">
    <property type="component" value="Unassembled WGS sequence"/>
</dbReference>
<dbReference type="AlphaFoldDB" id="A0A5C8V1R6"/>
<keyword evidence="1" id="KW-1133">Transmembrane helix</keyword>
<feature type="domain" description="Metallo-beta-lactamase" evidence="2">
    <location>
        <begin position="136"/>
        <end position="332"/>
    </location>
</feature>
<dbReference type="InterPro" id="IPR001279">
    <property type="entry name" value="Metallo-B-lactamas"/>
</dbReference>
<accession>A0A5C8V1R6</accession>
<dbReference type="EMBL" id="VRUR01000002">
    <property type="protein sequence ID" value="TXN35703.1"/>
    <property type="molecule type" value="Genomic_DNA"/>
</dbReference>
<gene>
    <name evidence="3" type="ORF">FVB32_14105</name>
</gene>
<dbReference type="Pfam" id="PF12706">
    <property type="entry name" value="Lactamase_B_2"/>
    <property type="match status" value="1"/>
</dbReference>
<dbReference type="GO" id="GO:0005737">
    <property type="term" value="C:cytoplasm"/>
    <property type="evidence" value="ECO:0007669"/>
    <property type="project" value="TreeGrafter"/>
</dbReference>
<dbReference type="PANTHER" id="PTHR15032:SF4">
    <property type="entry name" value="N-ACYL-PHOSPHATIDYLETHANOLAMINE-HYDROLYZING PHOSPHOLIPASE D"/>
    <property type="match status" value="1"/>
</dbReference>
<feature type="transmembrane region" description="Helical" evidence="1">
    <location>
        <begin position="17"/>
        <end position="39"/>
    </location>
</feature>
<evidence type="ECO:0000256" key="1">
    <source>
        <dbReference type="SAM" id="Phobius"/>
    </source>
</evidence>
<dbReference type="GO" id="GO:0016787">
    <property type="term" value="F:hydrolase activity"/>
    <property type="evidence" value="ECO:0007669"/>
    <property type="project" value="UniProtKB-KW"/>
</dbReference>
<evidence type="ECO:0000313" key="3">
    <source>
        <dbReference type="EMBL" id="TXN35703.1"/>
    </source>
</evidence>